<comment type="catalytic activity">
    <reaction evidence="11 12">
        <text>6-phospho-D-gluconate + NADP(+) = D-ribulose 5-phosphate + CO2 + NADPH</text>
        <dbReference type="Rhea" id="RHEA:10116"/>
        <dbReference type="ChEBI" id="CHEBI:16526"/>
        <dbReference type="ChEBI" id="CHEBI:57783"/>
        <dbReference type="ChEBI" id="CHEBI:58121"/>
        <dbReference type="ChEBI" id="CHEBI:58349"/>
        <dbReference type="ChEBI" id="CHEBI:58759"/>
        <dbReference type="EC" id="1.1.1.44"/>
    </reaction>
</comment>
<feature type="binding site" evidence="15">
    <location>
        <position position="102"/>
    </location>
    <ligand>
        <name>NADP(+)</name>
        <dbReference type="ChEBI" id="CHEBI:58349"/>
    </ligand>
</feature>
<evidence type="ECO:0000256" key="3">
    <source>
        <dbReference type="ARBA" id="ARBA00008419"/>
    </source>
</evidence>
<keyword evidence="9" id="KW-0311">Gluconate utilization</keyword>
<dbReference type="InterPro" id="IPR006115">
    <property type="entry name" value="6PGDH_NADP-bd"/>
</dbReference>
<feature type="binding site" description="in other chain" evidence="14">
    <location>
        <position position="300"/>
    </location>
    <ligand>
        <name>substrate</name>
        <note>ligand shared between dimeric partners</note>
    </ligand>
</feature>
<evidence type="ECO:0000259" key="16">
    <source>
        <dbReference type="SMART" id="SM01350"/>
    </source>
</evidence>
<feature type="binding site" description="in other chain" evidence="14">
    <location>
        <position position="102"/>
    </location>
    <ligand>
        <name>substrate</name>
        <note>ligand shared between dimeric partners</note>
    </ligand>
</feature>
<dbReference type="InterPro" id="IPR006114">
    <property type="entry name" value="6PGDH_C"/>
</dbReference>
<organism evidence="17">
    <name type="scientific">Zooxanthella nutricula</name>
    <dbReference type="NCBI Taxonomy" id="1333877"/>
    <lineage>
        <taxon>Eukaryota</taxon>
        <taxon>Sar</taxon>
        <taxon>Alveolata</taxon>
        <taxon>Dinophyceae</taxon>
        <taxon>Peridiniales</taxon>
        <taxon>Peridiniales incertae sedis</taxon>
        <taxon>Zooxanthella</taxon>
    </lineage>
</organism>
<dbReference type="AlphaFoldDB" id="A0A7S2JDQ2"/>
<evidence type="ECO:0000256" key="1">
    <source>
        <dbReference type="ARBA" id="ARBA00002526"/>
    </source>
</evidence>
<evidence type="ECO:0000256" key="7">
    <source>
        <dbReference type="ARBA" id="ARBA00022857"/>
    </source>
</evidence>
<dbReference type="PRINTS" id="PR00076">
    <property type="entry name" value="6PGDHDRGNASE"/>
</dbReference>
<gene>
    <name evidence="17" type="ORF">BRAN1462_LOCUS16656</name>
</gene>
<accession>A0A7S2JDQ2</accession>
<evidence type="ECO:0000256" key="10">
    <source>
        <dbReference type="ARBA" id="ARBA00023126"/>
    </source>
</evidence>
<dbReference type="Gene3D" id="1.10.1040.10">
    <property type="entry name" value="N-(1-d-carboxylethyl)-l-norvaline Dehydrogenase, domain 2"/>
    <property type="match status" value="1"/>
</dbReference>
<comment type="function">
    <text evidence="1 12">Catalyzes the oxidative decarboxylation of 6-phosphogluconate to ribulose 5-phosphate and CO(2), with concomitant reduction of NADP to NADPH.</text>
</comment>
<proteinExistence type="inferred from homology"/>
<keyword evidence="7 12" id="KW-0521">NADP</keyword>
<dbReference type="Gene3D" id="3.40.50.720">
    <property type="entry name" value="NAD(P)-binding Rossmann-like Domain"/>
    <property type="match status" value="1"/>
</dbReference>
<dbReference type="Gene3D" id="1.20.5.320">
    <property type="entry name" value="6-Phosphogluconate Dehydrogenase, domain 3"/>
    <property type="match status" value="1"/>
</dbReference>
<sequence>MTCDVGVIGLAVMGSNLALNIADRGFQVAVFNRTTETMEKFIDAHKDKTNLHGCKTMDDFKNALKKPRRALILVKAGGPTDATIKQLCGVFEANDIIVDTGNAHFRDQTRRAEELEAKGLRFLGMGISGGEEGARKGPAFFPGGTLSVWNDIKDVIEAASAKAEDGRPCATMNGKGGAGSCVKMYHNAGEYAILQIWGEVHAILKSWGIPPAKEAEILTAWKTKKGGRHPNLLSSYMLDITVEAVRMADSAEAGGTADGTLLIERTKDMVGSKGTGLWSVQEALGAGVPAPSLAEAVLARQMSMVRDERVKNVGDVKLPAQARVSYTDEDVEDLYWATAFAIIASYAQMFQCLRALDKEFSFGLNLPATIATFRAGCILQGYLLKPMTVAFEENPDLPNLVSAFAPEVSENMSRYKRVVAKVLGSTNAVAPVLLSSMTYIQTMYSDSLPSAQCTALQRDVFGRHGFKRKDRDGDFNAQWPELQ</sequence>
<dbReference type="PIRSF" id="PIRSF000109">
    <property type="entry name" value="6PGD"/>
    <property type="match status" value="1"/>
</dbReference>
<evidence type="ECO:0000256" key="5">
    <source>
        <dbReference type="ARBA" id="ARBA00013011"/>
    </source>
</evidence>
<dbReference type="NCBIfam" id="NF006765">
    <property type="entry name" value="PRK09287.1"/>
    <property type="match status" value="1"/>
</dbReference>
<feature type="binding site" evidence="14">
    <location>
        <position position="458"/>
    </location>
    <ligand>
        <name>substrate</name>
        <note>ligand shared between dimeric partners</note>
    </ligand>
</feature>
<dbReference type="GO" id="GO:0004616">
    <property type="term" value="F:phosphogluconate dehydrogenase (decarboxylating) activity"/>
    <property type="evidence" value="ECO:0007669"/>
    <property type="project" value="UniProtKB-EC"/>
</dbReference>
<feature type="binding site" evidence="15">
    <location>
        <begin position="74"/>
        <end position="76"/>
    </location>
    <ligand>
        <name>NADP(+)</name>
        <dbReference type="ChEBI" id="CHEBI:58349"/>
    </ligand>
</feature>
<keyword evidence="8 12" id="KW-0560">Oxidoreductase</keyword>
<evidence type="ECO:0000256" key="4">
    <source>
        <dbReference type="ARBA" id="ARBA00011738"/>
    </source>
</evidence>
<evidence type="ECO:0000256" key="14">
    <source>
        <dbReference type="PIRSR" id="PIRSR000109-2"/>
    </source>
</evidence>
<dbReference type="PANTHER" id="PTHR11811">
    <property type="entry name" value="6-PHOSPHOGLUCONATE DEHYDROGENASE"/>
    <property type="match status" value="1"/>
</dbReference>
<evidence type="ECO:0000256" key="13">
    <source>
        <dbReference type="PIRSR" id="PIRSR000109-1"/>
    </source>
</evidence>
<dbReference type="Pfam" id="PF03446">
    <property type="entry name" value="NAD_binding_2"/>
    <property type="match status" value="1"/>
</dbReference>
<dbReference type="GO" id="GO:0006098">
    <property type="term" value="P:pentose-phosphate shunt"/>
    <property type="evidence" value="ECO:0007669"/>
    <property type="project" value="UniProtKB-UniPathway"/>
</dbReference>
<dbReference type="InterPro" id="IPR036291">
    <property type="entry name" value="NAD(P)-bd_dom_sf"/>
</dbReference>
<dbReference type="SMART" id="SM01350">
    <property type="entry name" value="6PGD"/>
    <property type="match status" value="1"/>
</dbReference>
<dbReference type="InterPro" id="IPR006183">
    <property type="entry name" value="Pgluconate_DH"/>
</dbReference>
<evidence type="ECO:0000256" key="9">
    <source>
        <dbReference type="ARBA" id="ARBA00023064"/>
    </source>
</evidence>
<dbReference type="GO" id="GO:0050661">
    <property type="term" value="F:NADP binding"/>
    <property type="evidence" value="ECO:0007669"/>
    <property type="project" value="InterPro"/>
</dbReference>
<protein>
    <recommendedName>
        <fullName evidence="6 12">6-phosphogluconate dehydrogenase, decarboxylating</fullName>
        <ecNumber evidence="5 12">1.1.1.44</ecNumber>
    </recommendedName>
</protein>
<dbReference type="GO" id="GO:0019521">
    <property type="term" value="P:D-gluconate metabolic process"/>
    <property type="evidence" value="ECO:0007669"/>
    <property type="project" value="UniProtKB-KW"/>
</dbReference>
<feature type="binding site" description="in other chain" evidence="14">
    <location>
        <begin position="128"/>
        <end position="130"/>
    </location>
    <ligand>
        <name>substrate</name>
        <note>ligand shared between dimeric partners</note>
    </ligand>
</feature>
<dbReference type="InterPro" id="IPR008927">
    <property type="entry name" value="6-PGluconate_DH-like_C_sf"/>
</dbReference>
<name>A0A7S2JDQ2_9DINO</name>
<feature type="binding site" evidence="15">
    <location>
        <begin position="32"/>
        <end position="34"/>
    </location>
    <ligand>
        <name>NADP(+)</name>
        <dbReference type="ChEBI" id="CHEBI:58349"/>
    </ligand>
</feature>
<evidence type="ECO:0000256" key="8">
    <source>
        <dbReference type="ARBA" id="ARBA00023002"/>
    </source>
</evidence>
<evidence type="ECO:0000256" key="15">
    <source>
        <dbReference type="PIRSR" id="PIRSR000109-3"/>
    </source>
</evidence>
<feature type="binding site" description="in other chain" evidence="14">
    <location>
        <begin position="186"/>
        <end position="187"/>
    </location>
    <ligand>
        <name>substrate</name>
        <note>ligand shared between dimeric partners</note>
    </ligand>
</feature>
<dbReference type="InterPro" id="IPR006113">
    <property type="entry name" value="6PGDH_Gnd/GntZ"/>
</dbReference>
<dbReference type="FunFam" id="1.10.1040.10:FF:000032">
    <property type="entry name" value="6-phosphogluconate dehydrogenase, decarboxylating"/>
    <property type="match status" value="1"/>
</dbReference>
<comment type="similarity">
    <text evidence="3 12">Belongs to the 6-phosphogluconate dehydrogenase family.</text>
</comment>
<evidence type="ECO:0000256" key="2">
    <source>
        <dbReference type="ARBA" id="ARBA00004874"/>
    </source>
</evidence>
<evidence type="ECO:0000256" key="12">
    <source>
        <dbReference type="PIRNR" id="PIRNR000109"/>
    </source>
</evidence>
<dbReference type="SUPFAM" id="SSF51735">
    <property type="entry name" value="NAD(P)-binding Rossmann-fold domains"/>
    <property type="match status" value="1"/>
</dbReference>
<dbReference type="EC" id="1.1.1.44" evidence="5 12"/>
<comment type="subunit">
    <text evidence="4 12">Homodimer.</text>
</comment>
<feature type="binding site" evidence="15">
    <location>
        <begin position="9"/>
        <end position="14"/>
    </location>
    <ligand>
        <name>NADP(+)</name>
        <dbReference type="ChEBI" id="CHEBI:58349"/>
    </ligand>
</feature>
<feature type="binding site" description="in other chain" evidence="14">
    <location>
        <position position="191"/>
    </location>
    <ligand>
        <name>substrate</name>
        <note>ligand shared between dimeric partners</note>
    </ligand>
</feature>
<feature type="binding site" evidence="14">
    <location>
        <position position="464"/>
    </location>
    <ligand>
        <name>substrate</name>
        <note>ligand shared between dimeric partners</note>
    </ligand>
</feature>
<dbReference type="SUPFAM" id="SSF48179">
    <property type="entry name" value="6-phosphogluconate dehydrogenase C-terminal domain-like"/>
    <property type="match status" value="1"/>
</dbReference>
<evidence type="ECO:0000256" key="11">
    <source>
        <dbReference type="ARBA" id="ARBA00048640"/>
    </source>
</evidence>
<reference evidence="17" key="1">
    <citation type="submission" date="2021-01" db="EMBL/GenBank/DDBJ databases">
        <authorList>
            <person name="Corre E."/>
            <person name="Pelletier E."/>
            <person name="Niang G."/>
            <person name="Scheremetjew M."/>
            <person name="Finn R."/>
            <person name="Kale V."/>
            <person name="Holt S."/>
            <person name="Cochrane G."/>
            <person name="Meng A."/>
            <person name="Brown T."/>
            <person name="Cohen L."/>
        </authorList>
    </citation>
    <scope>NUCLEOTIDE SEQUENCE</scope>
    <source>
        <strain evidence="17">RCC3387</strain>
    </source>
</reference>
<feature type="active site" description="Proton acceptor" evidence="13">
    <location>
        <position position="183"/>
    </location>
</feature>
<dbReference type="UniPathway" id="UPA00115">
    <property type="reaction ID" value="UER00410"/>
</dbReference>
<dbReference type="InterPro" id="IPR013328">
    <property type="entry name" value="6PGD_dom2"/>
</dbReference>
<dbReference type="Pfam" id="PF00393">
    <property type="entry name" value="6PGD"/>
    <property type="match status" value="1"/>
</dbReference>
<evidence type="ECO:0000256" key="6">
    <source>
        <dbReference type="ARBA" id="ARBA00018193"/>
    </source>
</evidence>
<feature type="active site" description="Proton donor" evidence="13">
    <location>
        <position position="190"/>
    </location>
</feature>
<dbReference type="EMBL" id="HBGW01026167">
    <property type="protein sequence ID" value="CAD9543665.1"/>
    <property type="molecule type" value="Transcribed_RNA"/>
</dbReference>
<keyword evidence="10 12" id="KW-0570">Pentose shunt</keyword>
<feature type="binding site" description="in other chain" evidence="14">
    <location>
        <position position="273"/>
    </location>
    <ligand>
        <name>substrate</name>
        <note>ligand shared between dimeric partners</note>
    </ligand>
</feature>
<evidence type="ECO:0000313" key="17">
    <source>
        <dbReference type="EMBL" id="CAD9543665.1"/>
    </source>
</evidence>
<comment type="pathway">
    <text evidence="2 12">Carbohydrate degradation; pentose phosphate pathway; D-ribulose 5-phosphate from D-glucose 6-phosphate (oxidative stage): step 3/3.</text>
</comment>
<feature type="domain" description="6-phosphogluconate dehydrogenase C-terminal" evidence="16">
    <location>
        <begin position="179"/>
        <end position="480"/>
    </location>
</feature>